<keyword evidence="1" id="KW-1133">Transmembrane helix</keyword>
<dbReference type="PROSITE" id="PS51257">
    <property type="entry name" value="PROKAR_LIPOPROTEIN"/>
    <property type="match status" value="1"/>
</dbReference>
<accession>A0A7V6A6Q6</accession>
<feature type="transmembrane region" description="Helical" evidence="1">
    <location>
        <begin position="45"/>
        <end position="71"/>
    </location>
</feature>
<gene>
    <name evidence="2" type="ORF">ENV52_14835</name>
</gene>
<evidence type="ECO:0000313" key="2">
    <source>
        <dbReference type="EMBL" id="HHS30961.1"/>
    </source>
</evidence>
<dbReference type="AlphaFoldDB" id="A0A7V6A6Q6"/>
<evidence type="ECO:0000256" key="1">
    <source>
        <dbReference type="SAM" id="Phobius"/>
    </source>
</evidence>
<sequence>MTWLRQSRFHKLLALALILIMAGGCQVQPAQVGIPLAYGLTGTCLALLIYPTVAAGVVGFVVGCVLGAAVYNNSLKR</sequence>
<dbReference type="EMBL" id="DTGR01000228">
    <property type="protein sequence ID" value="HHS30961.1"/>
    <property type="molecule type" value="Genomic_DNA"/>
</dbReference>
<proteinExistence type="predicted"/>
<comment type="caution">
    <text evidence="2">The sequence shown here is derived from an EMBL/GenBank/DDBJ whole genome shotgun (WGS) entry which is preliminary data.</text>
</comment>
<keyword evidence="1" id="KW-0812">Transmembrane</keyword>
<protein>
    <recommendedName>
        <fullName evidence="3">Lipoprotein</fullName>
    </recommendedName>
</protein>
<organism evidence="2">
    <name type="scientific">Desulfobacca acetoxidans</name>
    <dbReference type="NCBI Taxonomy" id="60893"/>
    <lineage>
        <taxon>Bacteria</taxon>
        <taxon>Pseudomonadati</taxon>
        <taxon>Thermodesulfobacteriota</taxon>
        <taxon>Desulfobaccia</taxon>
        <taxon>Desulfobaccales</taxon>
        <taxon>Desulfobaccaceae</taxon>
        <taxon>Desulfobacca</taxon>
    </lineage>
</organism>
<keyword evidence="1" id="KW-0472">Membrane</keyword>
<evidence type="ECO:0008006" key="3">
    <source>
        <dbReference type="Google" id="ProtNLM"/>
    </source>
</evidence>
<name>A0A7V6A6Q6_9BACT</name>
<reference evidence="2" key="1">
    <citation type="journal article" date="2020" name="mSystems">
        <title>Genome- and Community-Level Interaction Insights into Carbon Utilization and Element Cycling Functions of Hydrothermarchaeota in Hydrothermal Sediment.</title>
        <authorList>
            <person name="Zhou Z."/>
            <person name="Liu Y."/>
            <person name="Xu W."/>
            <person name="Pan J."/>
            <person name="Luo Z.H."/>
            <person name="Li M."/>
        </authorList>
    </citation>
    <scope>NUCLEOTIDE SEQUENCE [LARGE SCALE GENOMIC DNA]</scope>
    <source>
        <strain evidence="2">SpSt-767</strain>
    </source>
</reference>